<reference evidence="3 4" key="1">
    <citation type="journal article" date="2015" name="Nature">
        <title>rRNA introns, odd ribosomes, and small enigmatic genomes across a large radiation of phyla.</title>
        <authorList>
            <person name="Brown C.T."/>
            <person name="Hug L.A."/>
            <person name="Thomas B.C."/>
            <person name="Sharon I."/>
            <person name="Castelle C.J."/>
            <person name="Singh A."/>
            <person name="Wilkins M.J."/>
            <person name="Williams K.H."/>
            <person name="Banfield J.F."/>
        </authorList>
    </citation>
    <scope>NUCLEOTIDE SEQUENCE [LARGE SCALE GENOMIC DNA]</scope>
</reference>
<evidence type="ECO:0000256" key="2">
    <source>
        <dbReference type="SAM" id="Phobius"/>
    </source>
</evidence>
<keyword evidence="2" id="KW-0812">Transmembrane</keyword>
<organism evidence="3 4">
    <name type="scientific">Candidatus Kaiserbacteria bacterium GW2011_GWA1_50_28</name>
    <dbReference type="NCBI Taxonomy" id="1618668"/>
    <lineage>
        <taxon>Bacteria</taxon>
        <taxon>Candidatus Kaiseribacteriota</taxon>
    </lineage>
</organism>
<name>A0A0G1WGS1_9BACT</name>
<feature type="region of interest" description="Disordered" evidence="1">
    <location>
        <begin position="182"/>
        <end position="215"/>
    </location>
</feature>
<keyword evidence="2" id="KW-1133">Transmembrane helix</keyword>
<dbReference type="EMBL" id="LCQO01000025">
    <property type="protein sequence ID" value="KKW17820.1"/>
    <property type="molecule type" value="Genomic_DNA"/>
</dbReference>
<dbReference type="Proteomes" id="UP000034057">
    <property type="component" value="Unassembled WGS sequence"/>
</dbReference>
<evidence type="ECO:0000313" key="4">
    <source>
        <dbReference type="Proteomes" id="UP000034057"/>
    </source>
</evidence>
<feature type="transmembrane region" description="Helical" evidence="2">
    <location>
        <begin position="26"/>
        <end position="48"/>
    </location>
</feature>
<comment type="caution">
    <text evidence="3">The sequence shown here is derived from an EMBL/GenBank/DDBJ whole genome shotgun (WGS) entry which is preliminary data.</text>
</comment>
<evidence type="ECO:0000313" key="3">
    <source>
        <dbReference type="EMBL" id="KKW17820.1"/>
    </source>
</evidence>
<keyword evidence="2" id="KW-0472">Membrane</keyword>
<gene>
    <name evidence="3" type="ORF">UY59_C0025G0009</name>
</gene>
<accession>A0A0G1WGS1</accession>
<evidence type="ECO:0000256" key="1">
    <source>
        <dbReference type="SAM" id="MobiDB-lite"/>
    </source>
</evidence>
<dbReference type="Gene3D" id="2.60.40.10">
    <property type="entry name" value="Immunoglobulins"/>
    <property type="match status" value="1"/>
</dbReference>
<dbReference type="InterPro" id="IPR013783">
    <property type="entry name" value="Ig-like_fold"/>
</dbReference>
<dbReference type="AlphaFoldDB" id="A0A0G1WGS1"/>
<protein>
    <submittedName>
        <fullName evidence="3">Membrane protein</fullName>
    </submittedName>
</protein>
<proteinExistence type="predicted"/>
<feature type="compositionally biased region" description="Polar residues" evidence="1">
    <location>
        <begin position="1"/>
        <end position="10"/>
    </location>
</feature>
<feature type="region of interest" description="Disordered" evidence="1">
    <location>
        <begin position="1"/>
        <end position="21"/>
    </location>
</feature>
<sequence>MAQDAQTTVSRPFAVPPPPEDPKTSFLSNILAIAGFIIIIVVVIWGLVHLANLSRSWFSSFFGTPGASIEMTAPKTAVSGKAFTVTWEYEPSIPGTYAFLYQCASGLQFRTSDASGALTEIPCGAAYTVAASDNMLSLTPFNPATSTVSLPLSLIFLPSGEGEQAQGSATVAVTPVSGATPIAAPRITPTSPSTPPTVPQQASPRQTVPAPPRPITPADISVRIVSVYTDASGVSTATFEIANIGGSVTGSYYFTAQLPTTSAYSGNYYGGTMQGYTYTSPVQKSLGAGDRIVNTLRFTQIRLEGGTFSVHVDPYGSVRESNKTNNFASQFVSAPYYYQYGNQYNVYPYNQQYPYTQYYPYAY</sequence>